<gene>
    <name evidence="1" type="ORF">O6H91_17G077200</name>
</gene>
<dbReference type="Proteomes" id="UP001162992">
    <property type="component" value="Chromosome 17"/>
</dbReference>
<keyword evidence="2" id="KW-1185">Reference proteome</keyword>
<dbReference type="EMBL" id="CM055108">
    <property type="protein sequence ID" value="KAJ7526003.1"/>
    <property type="molecule type" value="Genomic_DNA"/>
</dbReference>
<organism evidence="1 2">
    <name type="scientific">Diphasiastrum complanatum</name>
    <name type="common">Issler's clubmoss</name>
    <name type="synonym">Lycopodium complanatum</name>
    <dbReference type="NCBI Taxonomy" id="34168"/>
    <lineage>
        <taxon>Eukaryota</taxon>
        <taxon>Viridiplantae</taxon>
        <taxon>Streptophyta</taxon>
        <taxon>Embryophyta</taxon>
        <taxon>Tracheophyta</taxon>
        <taxon>Lycopodiopsida</taxon>
        <taxon>Lycopodiales</taxon>
        <taxon>Lycopodiaceae</taxon>
        <taxon>Lycopodioideae</taxon>
        <taxon>Diphasiastrum</taxon>
    </lineage>
</organism>
<evidence type="ECO:0000313" key="1">
    <source>
        <dbReference type="EMBL" id="KAJ7526003.1"/>
    </source>
</evidence>
<reference evidence="2" key="1">
    <citation type="journal article" date="2024" name="Proc. Natl. Acad. Sci. U.S.A.">
        <title>Extraordinary preservation of gene collinearity over three hundred million years revealed in homosporous lycophytes.</title>
        <authorList>
            <person name="Li C."/>
            <person name="Wickell D."/>
            <person name="Kuo L.Y."/>
            <person name="Chen X."/>
            <person name="Nie B."/>
            <person name="Liao X."/>
            <person name="Peng D."/>
            <person name="Ji J."/>
            <person name="Jenkins J."/>
            <person name="Williams M."/>
            <person name="Shu S."/>
            <person name="Plott C."/>
            <person name="Barry K."/>
            <person name="Rajasekar S."/>
            <person name="Grimwood J."/>
            <person name="Han X."/>
            <person name="Sun S."/>
            <person name="Hou Z."/>
            <person name="He W."/>
            <person name="Dai G."/>
            <person name="Sun C."/>
            <person name="Schmutz J."/>
            <person name="Leebens-Mack J.H."/>
            <person name="Li F.W."/>
            <person name="Wang L."/>
        </authorList>
    </citation>
    <scope>NUCLEOTIDE SEQUENCE [LARGE SCALE GENOMIC DNA]</scope>
    <source>
        <strain evidence="2">cv. PW_Plant_1</strain>
    </source>
</reference>
<evidence type="ECO:0000313" key="2">
    <source>
        <dbReference type="Proteomes" id="UP001162992"/>
    </source>
</evidence>
<name>A0ACC2B875_DIPCM</name>
<comment type="caution">
    <text evidence="1">The sequence shown here is derived from an EMBL/GenBank/DDBJ whole genome shotgun (WGS) entry which is preliminary data.</text>
</comment>
<sequence>MTSYFLKASQFPLASVCLQLRYSSGRGSGSRSMSFQKNSNPSPKLQFQLERVPHMNDFFPNVPSHPNPLIHNRHFHALMNGFFVHDTDMVARQVAIDTSDPTSQTHAYFPRAGPRERVIYKPEDVKAAIVTCGGLCPGMNAVIRELVIGLWYQYGVRDVQGIQAGYRGFYSMEWVPLSPKVVDHWHKIGGTVLGTSRGGFDLEKIISSIEKSCCNVIFIIGGDGTLRGALKIMDEVTRKGLRVTIACIPKTVDNDVGIIDRSFGFQTAVEAAQAAINAAHVEAESTPNGVGLVKLMGRYSGHIALDATLSSRDVDCCLIPEVPFFLHGEGGLLEFMEQRLKANGHAVIVMAEGAGQDLIPREGENSIDDSGNVANLDIGPWLSKQLKQWWKEKYPDRLFTVKYIDPTYMVRAIPSNATDTIYCTLLAHSTIHGAMAGYTGFVGGVVNGNYCYIPLDQVAQAKHFVNVNDHTWAWVRSVSNQPDFIKPALHATTIDG</sequence>
<protein>
    <submittedName>
        <fullName evidence="1">Uncharacterized protein</fullName>
    </submittedName>
</protein>
<proteinExistence type="predicted"/>
<accession>A0ACC2B875</accession>